<dbReference type="AlphaFoldDB" id="A0A9P1JZX5"/>
<accession>A0A9P1JZX5</accession>
<evidence type="ECO:0000313" key="2">
    <source>
        <dbReference type="Proteomes" id="UP000007319"/>
    </source>
</evidence>
<dbReference type="EMBL" id="HE577330">
    <property type="protein sequence ID" value="CCD02907.1"/>
    <property type="molecule type" value="Genomic_DNA"/>
</dbReference>
<protein>
    <submittedName>
        <fullName evidence="1">Uncharacterized protein</fullName>
    </submittedName>
</protein>
<proteinExistence type="predicted"/>
<keyword evidence="1" id="KW-0614">Plasmid</keyword>
<organism evidence="1 2">
    <name type="scientific">Azospirillum baldaniorum</name>
    <dbReference type="NCBI Taxonomy" id="1064539"/>
    <lineage>
        <taxon>Bacteria</taxon>
        <taxon>Pseudomonadati</taxon>
        <taxon>Pseudomonadota</taxon>
        <taxon>Alphaproteobacteria</taxon>
        <taxon>Rhodospirillales</taxon>
        <taxon>Azospirillaceae</taxon>
        <taxon>Azospirillum</taxon>
    </lineage>
</organism>
<keyword evidence="2" id="KW-1185">Reference proteome</keyword>
<name>A0A9P1JZX5_9PROT</name>
<geneLocation type="plasmid" evidence="1 2">
    <name>AZOBR_p3</name>
</geneLocation>
<dbReference type="Proteomes" id="UP000007319">
    <property type="component" value="Plasmid AZOBR_p3"/>
</dbReference>
<gene>
    <name evidence="1" type="ORF">AZOBR_p340145</name>
</gene>
<reference evidence="1 2" key="1">
    <citation type="journal article" date="2011" name="PLoS Genet.">
        <title>Azospirillum genomes reveal transition of bacteria from aquatic to terrestrial environments.</title>
        <authorList>
            <person name="Wisniewski-Dye F."/>
            <person name="Borziak K."/>
            <person name="Khalsa-Moyers G."/>
            <person name="Alexandre G."/>
            <person name="Sukharnikov L.O."/>
            <person name="Wuichet K."/>
            <person name="Hurst G.B."/>
            <person name="McDonald W.H."/>
            <person name="Robertson J.S."/>
            <person name="Barbe V."/>
            <person name="Calteau A."/>
            <person name="Rouy Z."/>
            <person name="Mangenot S."/>
            <person name="Prigent-Combaret C."/>
            <person name="Normand P."/>
            <person name="Boyer M."/>
            <person name="Siguier P."/>
            <person name="Dessaux Y."/>
            <person name="Elmerich C."/>
            <person name="Condemine G."/>
            <person name="Krishnen G."/>
            <person name="Kennedy I."/>
            <person name="Paterson A.H."/>
            <person name="Gonzalez V."/>
            <person name="Mavingui P."/>
            <person name="Zhulin I.B."/>
        </authorList>
    </citation>
    <scope>NUCLEOTIDE SEQUENCE [LARGE SCALE GENOMIC DNA]</scope>
    <source>
        <strain evidence="1 2">Sp245</strain>
    </source>
</reference>
<evidence type="ECO:0000313" key="1">
    <source>
        <dbReference type="EMBL" id="CCD02907.1"/>
    </source>
</evidence>
<dbReference type="RefSeq" id="WP_014199419.1">
    <property type="nucleotide sequence ID" value="NC_016595.1"/>
</dbReference>
<dbReference type="KEGG" id="abs:AZOBR_p340145"/>
<sequence length="66" mass="7416">MAYQRDAAHDIALEHCLWAKFQGLSPRTVIRSVGAPVLTREAPQWGDALSSVRAALFLMRHEERAI</sequence>